<dbReference type="EMBL" id="CP025085">
    <property type="protein sequence ID" value="AUG98722.1"/>
    <property type="molecule type" value="Genomic_DNA"/>
</dbReference>
<accession>A0A2I5TEQ8</accession>
<dbReference type="InterPro" id="IPR002347">
    <property type="entry name" value="SDR_fam"/>
</dbReference>
<dbReference type="PROSITE" id="PS00061">
    <property type="entry name" value="ADH_SHORT"/>
    <property type="match status" value="1"/>
</dbReference>
<dbReference type="PRINTS" id="PR00081">
    <property type="entry name" value="GDHRDH"/>
</dbReference>
<name>A0A2I5TEQ8_SERS3</name>
<dbReference type="Gene3D" id="3.40.50.720">
    <property type="entry name" value="NAD(P)-binding Rossmann-like Domain"/>
    <property type="match status" value="1"/>
</dbReference>
<dbReference type="EMBL" id="CP025084">
    <property type="protein sequence ID" value="AUH03037.1"/>
    <property type="molecule type" value="Genomic_DNA"/>
</dbReference>
<evidence type="ECO:0000313" key="7">
    <source>
        <dbReference type="Proteomes" id="UP000233778"/>
    </source>
</evidence>
<dbReference type="AlphaFoldDB" id="A0A2I5TEQ8"/>
<dbReference type="PANTHER" id="PTHR44196:SF1">
    <property type="entry name" value="DEHYDROGENASE_REDUCTASE SDR FAMILY MEMBER 7B"/>
    <property type="match status" value="1"/>
</dbReference>
<keyword evidence="6" id="KW-1185">Reference proteome</keyword>
<sequence>MDLKDKRIMLTGASGGIGQALAHALAAKGAKLYLVGRHEQALLTLQSQLPEPNHHNILLADLCDEQDRNALAECFPAPTRLDILINNAGTSTFSLFEHQRHEDIQHQIALNVEGPMLLTQSMLNSMSSPGIIMNIGSAMGGIGYPGYSVYCATKFALHGFSEALHRELSPQGINVLYLAPRATDTPLNSPAVNAMNKELGNKSDRPEWVAAQIVTALEKEAVRRWLGWPEKFFVKLNALLPSLVDGAIIRQLPIIRRYARGKHK</sequence>
<dbReference type="GO" id="GO:0016020">
    <property type="term" value="C:membrane"/>
    <property type="evidence" value="ECO:0007669"/>
    <property type="project" value="TreeGrafter"/>
</dbReference>
<dbReference type="Pfam" id="PF00106">
    <property type="entry name" value="adh_short"/>
    <property type="match status" value="1"/>
</dbReference>
<reference evidence="5" key="2">
    <citation type="submission" date="2013-09" db="EMBL/GenBank/DDBJ databases">
        <authorList>
            <person name="Wang G."/>
            <person name="Yang Y."/>
            <person name="Su Y."/>
        </authorList>
    </citation>
    <scope>NUCLEOTIDE SEQUENCE</scope>
    <source>
        <strain evidence="5">ATCC 39006</strain>
    </source>
</reference>
<organism evidence="5 6">
    <name type="scientific">Serratia sp. (strain ATCC 39006)</name>
    <name type="common">Prodigiosinella confusarubida</name>
    <dbReference type="NCBI Taxonomy" id="104623"/>
    <lineage>
        <taxon>Bacteria</taxon>
        <taxon>Pseudomonadati</taxon>
        <taxon>Pseudomonadota</taxon>
        <taxon>Gammaproteobacteria</taxon>
        <taxon>Enterobacterales</taxon>
        <taxon>Pectobacteriaceae</taxon>
        <taxon>Prodigiosinella</taxon>
    </lineage>
</organism>
<dbReference type="CDD" id="cd05233">
    <property type="entry name" value="SDR_c"/>
    <property type="match status" value="1"/>
</dbReference>
<dbReference type="PANTHER" id="PTHR44196">
    <property type="entry name" value="DEHYDROGENASE/REDUCTASE SDR FAMILY MEMBER 7B"/>
    <property type="match status" value="1"/>
</dbReference>
<dbReference type="InterPro" id="IPR036291">
    <property type="entry name" value="NAD(P)-bd_dom_sf"/>
</dbReference>
<evidence type="ECO:0000313" key="5">
    <source>
        <dbReference type="EMBL" id="AUH03037.1"/>
    </source>
</evidence>
<dbReference type="Proteomes" id="UP000233778">
    <property type="component" value="Chromosome"/>
</dbReference>
<dbReference type="KEGG" id="serq:CWC46_02100"/>
<evidence type="ECO:0000256" key="2">
    <source>
        <dbReference type="ARBA" id="ARBA00023002"/>
    </source>
</evidence>
<dbReference type="NCBIfam" id="NF006565">
    <property type="entry name" value="PRK09072.1"/>
    <property type="match status" value="1"/>
</dbReference>
<reference evidence="4 7" key="3">
    <citation type="submission" date="2017-11" db="EMBL/GenBank/DDBJ databases">
        <title>Complete genome sequence of Serratia sp. ATCC 39006 LacA.</title>
        <authorList>
            <person name="Hampton H.G."/>
            <person name="Jackson S.A."/>
            <person name="Jauregui R."/>
            <person name="Poulter G.T.M."/>
            <person name="Salmond G.P.C."/>
            <person name="Fineran P.C."/>
        </authorList>
    </citation>
    <scope>NUCLEOTIDE SEQUENCE [LARGE SCALE GENOMIC DNA]</scope>
    <source>
        <strain evidence="4 7">ATCC 39006</strain>
    </source>
</reference>
<dbReference type="OrthoDB" id="9775296at2"/>
<evidence type="ECO:0000313" key="4">
    <source>
        <dbReference type="EMBL" id="AUG98722.1"/>
    </source>
</evidence>
<dbReference type="SUPFAM" id="SSF51735">
    <property type="entry name" value="NAD(P)-binding Rossmann-fold domains"/>
    <property type="match status" value="1"/>
</dbReference>
<dbReference type="Proteomes" id="UP000017700">
    <property type="component" value="Chromosome"/>
</dbReference>
<evidence type="ECO:0000256" key="1">
    <source>
        <dbReference type="ARBA" id="ARBA00006484"/>
    </source>
</evidence>
<proteinExistence type="inferred from homology"/>
<dbReference type="RefSeq" id="WP_021013811.1">
    <property type="nucleotide sequence ID" value="NZ_CP025084.1"/>
</dbReference>
<protein>
    <submittedName>
        <fullName evidence="5">Short chain dehydrogenase</fullName>
    </submittedName>
</protein>
<dbReference type="STRING" id="104623.Ser39006_00536"/>
<dbReference type="GO" id="GO:0016491">
    <property type="term" value="F:oxidoreductase activity"/>
    <property type="evidence" value="ECO:0007669"/>
    <property type="project" value="UniProtKB-KW"/>
</dbReference>
<reference evidence="5 6" key="1">
    <citation type="journal article" date="2013" name="Genome Announc.">
        <title>Draft genome sequence of Serratia sp. strain ATCC 39006, a model bacterium for analysis of the biosynthesis and regulation of prodigiosin, a carbapenem, and gas vesicles.</title>
        <authorList>
            <person name="Fineran P.C."/>
            <person name="Iglesias Cans M.C."/>
            <person name="Ramsay J.P."/>
            <person name="Wilf N.M."/>
            <person name="Cossyleon D."/>
            <person name="McNeil M.B."/>
            <person name="Williamson N.R."/>
            <person name="Monson R.E."/>
            <person name="Becher S.A."/>
            <person name="Stanton J.A."/>
            <person name="Brugger K."/>
            <person name="Brown S.D."/>
            <person name="Salmond G.P."/>
        </authorList>
    </citation>
    <scope>NUCLEOTIDE SEQUENCE [LARGE SCALE GENOMIC DNA]</scope>
    <source>
        <strain evidence="5">ATCC 39006</strain>
        <strain evidence="6">ATCC 39006 / SC 11482</strain>
    </source>
</reference>
<dbReference type="KEGG" id="sera:Ser39006_002100"/>
<evidence type="ECO:0000313" key="6">
    <source>
        <dbReference type="Proteomes" id="UP000017700"/>
    </source>
</evidence>
<keyword evidence="2" id="KW-0560">Oxidoreductase</keyword>
<gene>
    <name evidence="4" type="ORF">CWC46_02100</name>
    <name evidence="5" type="ORF">Ser39006_002100</name>
</gene>
<evidence type="ECO:0000256" key="3">
    <source>
        <dbReference type="RuleBase" id="RU000363"/>
    </source>
</evidence>
<reference evidence="5" key="4">
    <citation type="submission" date="2017-11" db="EMBL/GenBank/DDBJ databases">
        <title>Complete genome sequence of Serratia sp. ATCC 39006.</title>
        <authorList>
            <person name="Hampton H.G."/>
            <person name="Jackson S.A."/>
            <person name="Jauregui R."/>
            <person name="Poulter G.T.M."/>
            <person name="Salmond G.P.C."/>
            <person name="Fineran P.C."/>
        </authorList>
    </citation>
    <scope>NUCLEOTIDE SEQUENCE</scope>
    <source>
        <strain evidence="5">ATCC 39006</strain>
    </source>
</reference>
<dbReference type="PRINTS" id="PR00080">
    <property type="entry name" value="SDRFAMILY"/>
</dbReference>
<comment type="similarity">
    <text evidence="1 3">Belongs to the short-chain dehydrogenases/reductases (SDR) family.</text>
</comment>
<dbReference type="InterPro" id="IPR020904">
    <property type="entry name" value="Sc_DH/Rdtase_CS"/>
</dbReference>